<evidence type="ECO:0000256" key="1">
    <source>
        <dbReference type="SAM" id="MobiDB-lite"/>
    </source>
</evidence>
<organism evidence="3">
    <name type="scientific">Ligilactobacillus agilis</name>
    <dbReference type="NCBI Taxonomy" id="1601"/>
    <lineage>
        <taxon>Bacteria</taxon>
        <taxon>Bacillati</taxon>
        <taxon>Bacillota</taxon>
        <taxon>Bacilli</taxon>
        <taxon>Lactobacillales</taxon>
        <taxon>Lactobacillaceae</taxon>
        <taxon>Ligilactobacillus</taxon>
    </lineage>
</organism>
<protein>
    <submittedName>
        <fullName evidence="3">Uncharacterized protein</fullName>
    </submittedName>
</protein>
<feature type="compositionally biased region" description="Low complexity" evidence="1">
    <location>
        <begin position="59"/>
        <end position="82"/>
    </location>
</feature>
<keyword evidence="2" id="KW-0812">Transmembrane</keyword>
<evidence type="ECO:0000256" key="2">
    <source>
        <dbReference type="SAM" id="Phobius"/>
    </source>
</evidence>
<sequence>MGDVISKIIAVVVFLLFAYVSFKWNKKHKQNIWLYLFSAICLLGAFMMPFAQTEEPETEATSSSSSSSSEAELESEASAASESKQKSSSKKQSDDTNTRNELDTAVNFINNQNDAVKAAVGQNNKSIILTVNDTVAEVAKNAANDQSNQDNWIKFTGEINKLTESMLTGKYNIKVPFIIQAQDGTKLMESKHGYTVYDIMDTE</sequence>
<feature type="region of interest" description="Disordered" evidence="1">
    <location>
        <begin position="54"/>
        <end position="99"/>
    </location>
</feature>
<feature type="transmembrane region" description="Helical" evidence="2">
    <location>
        <begin position="6"/>
        <end position="25"/>
    </location>
</feature>
<evidence type="ECO:0000313" key="3">
    <source>
        <dbReference type="EMBL" id="GET12309.1"/>
    </source>
</evidence>
<accession>A0A6F9Y463</accession>
<dbReference type="EMBL" id="BLAP01000030">
    <property type="protein sequence ID" value="GET12309.1"/>
    <property type="molecule type" value="Genomic_DNA"/>
</dbReference>
<gene>
    <name evidence="3" type="ORF">SN811_08090</name>
</gene>
<keyword evidence="2" id="KW-1133">Transmembrane helix</keyword>
<keyword evidence="2" id="KW-0472">Membrane</keyword>
<dbReference type="Proteomes" id="UP000494160">
    <property type="component" value="Unassembled WGS sequence"/>
</dbReference>
<name>A0A6F9Y463_9LACO</name>
<proteinExistence type="predicted"/>
<feature type="transmembrane region" description="Helical" evidence="2">
    <location>
        <begin position="32"/>
        <end position="51"/>
    </location>
</feature>
<reference evidence="3" key="1">
    <citation type="submission" date="2019-10" db="EMBL/GenBank/DDBJ databases">
        <title>Lactobacillus agilis SN811 Whole Genome Sequencing Project.</title>
        <authorList>
            <person name="Suzuki S."/>
            <person name="Endo A."/>
            <person name="Maeno S."/>
            <person name="Shiwa Y."/>
            <person name="Matsutani M."/>
            <person name="Kajikawa A."/>
        </authorList>
    </citation>
    <scope>NUCLEOTIDE SEQUENCE</scope>
    <source>
        <strain evidence="3">SN811</strain>
    </source>
</reference>
<comment type="caution">
    <text evidence="3">The sequence shown here is derived from an EMBL/GenBank/DDBJ whole genome shotgun (WGS) entry which is preliminary data.</text>
</comment>
<dbReference type="AlphaFoldDB" id="A0A6F9Y463"/>